<dbReference type="RefSeq" id="WP_128238478.1">
    <property type="nucleotide sequence ID" value="NZ_SAUX01000026.1"/>
</dbReference>
<keyword evidence="7 9" id="KW-1133">Transmembrane helix</keyword>
<feature type="transmembrane region" description="Helical" evidence="9">
    <location>
        <begin position="20"/>
        <end position="44"/>
    </location>
</feature>
<keyword evidence="8 9" id="KW-0472">Membrane</keyword>
<dbReference type="InterPro" id="IPR010065">
    <property type="entry name" value="AA_ABC_transptr_permease_3TM"/>
</dbReference>
<dbReference type="SUPFAM" id="SSF161098">
    <property type="entry name" value="MetI-like"/>
    <property type="match status" value="1"/>
</dbReference>
<proteinExistence type="inferred from homology"/>
<comment type="similarity">
    <text evidence="2">Belongs to the binding-protein-dependent transport system permease family. HisMQ subfamily.</text>
</comment>
<dbReference type="InterPro" id="IPR000515">
    <property type="entry name" value="MetI-like"/>
</dbReference>
<evidence type="ECO:0000259" key="10">
    <source>
        <dbReference type="PROSITE" id="PS50928"/>
    </source>
</evidence>
<evidence type="ECO:0000313" key="11">
    <source>
        <dbReference type="EMBL" id="RWR26962.1"/>
    </source>
</evidence>
<evidence type="ECO:0000256" key="9">
    <source>
        <dbReference type="RuleBase" id="RU363032"/>
    </source>
</evidence>
<feature type="transmembrane region" description="Helical" evidence="9">
    <location>
        <begin position="82"/>
        <end position="102"/>
    </location>
</feature>
<dbReference type="GO" id="GO:0022857">
    <property type="term" value="F:transmembrane transporter activity"/>
    <property type="evidence" value="ECO:0007669"/>
    <property type="project" value="InterPro"/>
</dbReference>
<evidence type="ECO:0000256" key="3">
    <source>
        <dbReference type="ARBA" id="ARBA00022448"/>
    </source>
</evidence>
<comment type="caution">
    <text evidence="11">The sequence shown here is derived from an EMBL/GenBank/DDBJ whole genome shotgun (WGS) entry which is preliminary data.</text>
</comment>
<gene>
    <name evidence="11" type="ORF">D2T31_18490</name>
</gene>
<reference evidence="11 12" key="1">
    <citation type="submission" date="2019-01" db="EMBL/GenBank/DDBJ databases">
        <title>Sinorhodobacter populi sp. nov. isolated from the symptomatic bark tissue of Populus euramericana canker.</title>
        <authorList>
            <person name="Xu G."/>
        </authorList>
    </citation>
    <scope>NUCLEOTIDE SEQUENCE [LARGE SCALE GENOMIC DNA]</scope>
    <source>
        <strain evidence="11 12">D19-10-3-21</strain>
    </source>
</reference>
<feature type="transmembrane region" description="Helical" evidence="9">
    <location>
        <begin position="188"/>
        <end position="208"/>
    </location>
</feature>
<dbReference type="Pfam" id="PF00528">
    <property type="entry name" value="BPD_transp_1"/>
    <property type="match status" value="1"/>
</dbReference>
<keyword evidence="4" id="KW-1003">Cell membrane</keyword>
<dbReference type="PANTHER" id="PTHR30614">
    <property type="entry name" value="MEMBRANE COMPONENT OF AMINO ACID ABC TRANSPORTER"/>
    <property type="match status" value="1"/>
</dbReference>
<dbReference type="GO" id="GO:0043190">
    <property type="term" value="C:ATP-binding cassette (ABC) transporter complex"/>
    <property type="evidence" value="ECO:0007669"/>
    <property type="project" value="InterPro"/>
</dbReference>
<evidence type="ECO:0000256" key="4">
    <source>
        <dbReference type="ARBA" id="ARBA00022475"/>
    </source>
</evidence>
<evidence type="ECO:0000256" key="1">
    <source>
        <dbReference type="ARBA" id="ARBA00004429"/>
    </source>
</evidence>
<organism evidence="11 12">
    <name type="scientific">Paenirhodobacter populi</name>
    <dbReference type="NCBI Taxonomy" id="2306993"/>
    <lineage>
        <taxon>Bacteria</taxon>
        <taxon>Pseudomonadati</taxon>
        <taxon>Pseudomonadota</taxon>
        <taxon>Alphaproteobacteria</taxon>
        <taxon>Rhodobacterales</taxon>
        <taxon>Rhodobacter group</taxon>
        <taxon>Paenirhodobacter</taxon>
    </lineage>
</organism>
<evidence type="ECO:0000256" key="8">
    <source>
        <dbReference type="ARBA" id="ARBA00023136"/>
    </source>
</evidence>
<dbReference type="CDD" id="cd06261">
    <property type="entry name" value="TM_PBP2"/>
    <property type="match status" value="1"/>
</dbReference>
<feature type="domain" description="ABC transmembrane type-1" evidence="10">
    <location>
        <begin position="19"/>
        <end position="207"/>
    </location>
</feature>
<keyword evidence="3 9" id="KW-0813">Transport</keyword>
<reference evidence="11 12" key="2">
    <citation type="submission" date="2019-01" db="EMBL/GenBank/DDBJ databases">
        <authorList>
            <person name="Li Y."/>
        </authorList>
    </citation>
    <scope>NUCLEOTIDE SEQUENCE [LARGE SCALE GENOMIC DNA]</scope>
    <source>
        <strain evidence="11 12">D19-10-3-21</strain>
    </source>
</reference>
<sequence length="218" mass="23466">MMEILDFWHRSLPQLLQGFGLSLQVTGLSLLLGIPLGLLLALALQAGRAALRWPALLIVEIGRGASILVLLQFVYFGLPTTGLTLTSFASVVVAFTWCTAAYTSEIIRAGLESVAHGQREAGEVLGLGPVEILRFVILPQGLPVCVPALLGFSILMLQASSLAFVVALPELMSKAQLIGSNTFRYMPLFTLTALLYAAVCIPATILVGRLERRLSRHI</sequence>
<dbReference type="PROSITE" id="PS50928">
    <property type="entry name" value="ABC_TM1"/>
    <property type="match status" value="1"/>
</dbReference>
<protein>
    <submittedName>
        <fullName evidence="11">Amino acid ABC transporter permease</fullName>
    </submittedName>
</protein>
<accession>A0A443K2K4</accession>
<feature type="transmembrane region" description="Helical" evidence="9">
    <location>
        <begin position="56"/>
        <end position="76"/>
    </location>
</feature>
<name>A0A443K2K4_9RHOB</name>
<evidence type="ECO:0000256" key="5">
    <source>
        <dbReference type="ARBA" id="ARBA00022692"/>
    </source>
</evidence>
<evidence type="ECO:0000313" key="12">
    <source>
        <dbReference type="Proteomes" id="UP000285295"/>
    </source>
</evidence>
<dbReference type="GO" id="GO:0006865">
    <property type="term" value="P:amino acid transport"/>
    <property type="evidence" value="ECO:0007669"/>
    <property type="project" value="UniProtKB-KW"/>
</dbReference>
<keyword evidence="6" id="KW-0029">Amino-acid transport</keyword>
<dbReference type="AlphaFoldDB" id="A0A443K2K4"/>
<evidence type="ECO:0000256" key="6">
    <source>
        <dbReference type="ARBA" id="ARBA00022970"/>
    </source>
</evidence>
<comment type="subcellular location">
    <subcellularLocation>
        <location evidence="1">Cell inner membrane</location>
        <topology evidence="1">Multi-pass membrane protein</topology>
    </subcellularLocation>
    <subcellularLocation>
        <location evidence="9">Cell membrane</location>
        <topology evidence="9">Multi-pass membrane protein</topology>
    </subcellularLocation>
</comment>
<evidence type="ECO:0000256" key="7">
    <source>
        <dbReference type="ARBA" id="ARBA00022989"/>
    </source>
</evidence>
<dbReference type="Gene3D" id="1.10.3720.10">
    <property type="entry name" value="MetI-like"/>
    <property type="match status" value="1"/>
</dbReference>
<keyword evidence="5 9" id="KW-0812">Transmembrane</keyword>
<dbReference type="NCBIfam" id="TIGR01726">
    <property type="entry name" value="HEQRo_perm_3TM"/>
    <property type="match status" value="1"/>
</dbReference>
<dbReference type="Proteomes" id="UP000285295">
    <property type="component" value="Unassembled WGS sequence"/>
</dbReference>
<dbReference type="InterPro" id="IPR035906">
    <property type="entry name" value="MetI-like_sf"/>
</dbReference>
<dbReference type="PANTHER" id="PTHR30614:SF0">
    <property type="entry name" value="L-CYSTINE TRANSPORT SYSTEM PERMEASE PROTEIN TCYL"/>
    <property type="match status" value="1"/>
</dbReference>
<dbReference type="EMBL" id="SAUX01000026">
    <property type="protein sequence ID" value="RWR26962.1"/>
    <property type="molecule type" value="Genomic_DNA"/>
</dbReference>
<dbReference type="InterPro" id="IPR043429">
    <property type="entry name" value="ArtM/GltK/GlnP/TcyL/YhdX-like"/>
</dbReference>
<feature type="transmembrane region" description="Helical" evidence="9">
    <location>
        <begin position="144"/>
        <end position="168"/>
    </location>
</feature>
<dbReference type="OrthoDB" id="9808674at2"/>
<evidence type="ECO:0000256" key="2">
    <source>
        <dbReference type="ARBA" id="ARBA00010072"/>
    </source>
</evidence>